<accession>A0ABY5D2N8</accession>
<gene>
    <name evidence="3" type="ORF">NE857_18730</name>
</gene>
<feature type="transmembrane region" description="Helical" evidence="2">
    <location>
        <begin position="163"/>
        <end position="181"/>
    </location>
</feature>
<dbReference type="EMBL" id="CP099837">
    <property type="protein sequence ID" value="USY17381.1"/>
    <property type="molecule type" value="Genomic_DNA"/>
</dbReference>
<reference evidence="3" key="1">
    <citation type="submission" date="2022-06" db="EMBL/GenBank/DDBJ databases">
        <authorList>
            <person name="Ping M."/>
        </authorList>
    </citation>
    <scope>NUCLEOTIDE SEQUENCE</scope>
    <source>
        <strain evidence="3">JCM11759T</strain>
    </source>
</reference>
<keyword evidence="2" id="KW-1133">Transmembrane helix</keyword>
<feature type="transmembrane region" description="Helical" evidence="2">
    <location>
        <begin position="104"/>
        <end position="124"/>
    </location>
</feature>
<feature type="transmembrane region" description="Helical" evidence="2">
    <location>
        <begin position="130"/>
        <end position="151"/>
    </location>
</feature>
<feature type="region of interest" description="Disordered" evidence="1">
    <location>
        <begin position="1"/>
        <end position="22"/>
    </location>
</feature>
<evidence type="ECO:0000313" key="4">
    <source>
        <dbReference type="Proteomes" id="UP001055940"/>
    </source>
</evidence>
<evidence type="ECO:0000313" key="3">
    <source>
        <dbReference type="EMBL" id="USY17381.1"/>
    </source>
</evidence>
<keyword evidence="2" id="KW-0812">Transmembrane</keyword>
<organism evidence="3 4">
    <name type="scientific">Nocardiopsis exhalans</name>
    <dbReference type="NCBI Taxonomy" id="163604"/>
    <lineage>
        <taxon>Bacteria</taxon>
        <taxon>Bacillati</taxon>
        <taxon>Actinomycetota</taxon>
        <taxon>Actinomycetes</taxon>
        <taxon>Streptosporangiales</taxon>
        <taxon>Nocardiopsidaceae</taxon>
        <taxon>Nocardiopsis</taxon>
    </lineage>
</organism>
<evidence type="ECO:0000256" key="2">
    <source>
        <dbReference type="SAM" id="Phobius"/>
    </source>
</evidence>
<protein>
    <submittedName>
        <fullName evidence="3">Uncharacterized protein</fullName>
    </submittedName>
</protein>
<dbReference type="RefSeq" id="WP_254416954.1">
    <property type="nucleotide sequence ID" value="NZ_BAAAJB010000019.1"/>
</dbReference>
<feature type="transmembrane region" description="Helical" evidence="2">
    <location>
        <begin position="37"/>
        <end position="62"/>
    </location>
</feature>
<evidence type="ECO:0000256" key="1">
    <source>
        <dbReference type="SAM" id="MobiDB-lite"/>
    </source>
</evidence>
<keyword evidence="2" id="KW-0472">Membrane</keyword>
<feature type="transmembrane region" description="Helical" evidence="2">
    <location>
        <begin position="68"/>
        <end position="92"/>
    </location>
</feature>
<proteinExistence type="predicted"/>
<name>A0ABY5D2N8_9ACTN</name>
<dbReference type="Proteomes" id="UP001055940">
    <property type="component" value="Chromosome"/>
</dbReference>
<keyword evidence="4" id="KW-1185">Reference proteome</keyword>
<sequence>MSSPPPGSSDRPPREEGFAEEEPPLPRSAVVAIILQAIFYPVLLIYGGQLIFGFGVLFAFMFLLDPVFLPLIFGIPLILVFLPVTVLLYRHLETTGFPGSKPATVLLLSATLLGVFHTGSAGLLQRDGSSAAAVAWVSIYTLAVAFGLILFRFYLESHPIGRMALIMAGALMLAAAVSWGASRTAHENELDRRVQQHPGYDQMSPVDQDILRQQYERGEEPGRIAPPPG</sequence>